<dbReference type="InterPro" id="IPR039422">
    <property type="entry name" value="MarR/SlyA-like"/>
</dbReference>
<dbReference type="SMART" id="SM00347">
    <property type="entry name" value="HTH_MARR"/>
    <property type="match status" value="1"/>
</dbReference>
<accession>A0A2N3WH18</accession>
<sequence>MSSEREDLVAELLLRARKLSTETVMFHTAIAEQNGLSAVESKVADYLARLGPLTPKELAEYAGLAPASVTALVDRLERKGIVNRMPHPEDRRKVLVRVNPANVERAAPLWDYIVSATKAVAAGYTDEQLQTVIGFLDQAAAITHESTVRLTHRSAE</sequence>
<dbReference type="PANTHER" id="PTHR33164:SF106">
    <property type="entry name" value="TRANSCRIPTIONAL REGULATORY PROTEIN"/>
    <property type="match status" value="1"/>
</dbReference>
<keyword evidence="2" id="KW-0238">DNA-binding</keyword>
<dbReference type="Pfam" id="PF01047">
    <property type="entry name" value="MarR"/>
    <property type="match status" value="1"/>
</dbReference>
<dbReference type="EMBL" id="PJMY01000003">
    <property type="protein sequence ID" value="PKV93158.1"/>
    <property type="molecule type" value="Genomic_DNA"/>
</dbReference>
<dbReference type="OrthoDB" id="162531at2"/>
<dbReference type="AlphaFoldDB" id="A0A2N3WH18"/>
<gene>
    <name evidence="2" type="ORF">ATK30_3998</name>
</gene>
<organism evidence="2 3">
    <name type="scientific">Amycolatopsis echigonensis</name>
    <dbReference type="NCBI Taxonomy" id="2576905"/>
    <lineage>
        <taxon>Bacteria</taxon>
        <taxon>Bacillati</taxon>
        <taxon>Actinomycetota</taxon>
        <taxon>Actinomycetes</taxon>
        <taxon>Pseudonocardiales</taxon>
        <taxon>Pseudonocardiaceae</taxon>
        <taxon>Amycolatopsis</taxon>
    </lineage>
</organism>
<name>A0A2N3WH18_9PSEU</name>
<dbReference type="GO" id="GO:0003700">
    <property type="term" value="F:DNA-binding transcription factor activity"/>
    <property type="evidence" value="ECO:0007669"/>
    <property type="project" value="InterPro"/>
</dbReference>
<protein>
    <submittedName>
        <fullName evidence="2">DNA-binding MarR family transcriptional regulator</fullName>
    </submittedName>
</protein>
<evidence type="ECO:0000313" key="3">
    <source>
        <dbReference type="Proteomes" id="UP000233750"/>
    </source>
</evidence>
<dbReference type="GO" id="GO:0006950">
    <property type="term" value="P:response to stress"/>
    <property type="evidence" value="ECO:0007669"/>
    <property type="project" value="TreeGrafter"/>
</dbReference>
<dbReference type="RefSeq" id="WP_101436851.1">
    <property type="nucleotide sequence ID" value="NZ_PJMY01000003.1"/>
</dbReference>
<comment type="caution">
    <text evidence="2">The sequence shown here is derived from an EMBL/GenBank/DDBJ whole genome shotgun (WGS) entry which is preliminary data.</text>
</comment>
<evidence type="ECO:0000313" key="2">
    <source>
        <dbReference type="EMBL" id="PKV93158.1"/>
    </source>
</evidence>
<dbReference type="Proteomes" id="UP000233750">
    <property type="component" value="Unassembled WGS sequence"/>
</dbReference>
<dbReference type="InterPro" id="IPR000835">
    <property type="entry name" value="HTH_MarR-typ"/>
</dbReference>
<dbReference type="PANTHER" id="PTHR33164">
    <property type="entry name" value="TRANSCRIPTIONAL REGULATOR, MARR FAMILY"/>
    <property type="match status" value="1"/>
</dbReference>
<dbReference type="GO" id="GO:0003677">
    <property type="term" value="F:DNA binding"/>
    <property type="evidence" value="ECO:0007669"/>
    <property type="project" value="UniProtKB-KW"/>
</dbReference>
<feature type="domain" description="HTH marR-type" evidence="1">
    <location>
        <begin position="5"/>
        <end position="141"/>
    </location>
</feature>
<dbReference type="InterPro" id="IPR036390">
    <property type="entry name" value="WH_DNA-bd_sf"/>
</dbReference>
<dbReference type="Gene3D" id="1.10.10.10">
    <property type="entry name" value="Winged helix-like DNA-binding domain superfamily/Winged helix DNA-binding domain"/>
    <property type="match status" value="1"/>
</dbReference>
<dbReference type="PROSITE" id="PS50995">
    <property type="entry name" value="HTH_MARR_2"/>
    <property type="match status" value="1"/>
</dbReference>
<reference evidence="2 3" key="1">
    <citation type="submission" date="2017-12" db="EMBL/GenBank/DDBJ databases">
        <title>Sequencing the genomes of 1000 Actinobacteria strains.</title>
        <authorList>
            <person name="Klenk H.-P."/>
        </authorList>
    </citation>
    <scope>NUCLEOTIDE SEQUENCE [LARGE SCALE GENOMIC DNA]</scope>
    <source>
        <strain evidence="2 3">DSM 45165</strain>
    </source>
</reference>
<proteinExistence type="predicted"/>
<dbReference type="InterPro" id="IPR036388">
    <property type="entry name" value="WH-like_DNA-bd_sf"/>
</dbReference>
<evidence type="ECO:0000259" key="1">
    <source>
        <dbReference type="PROSITE" id="PS50995"/>
    </source>
</evidence>
<dbReference type="PRINTS" id="PR00598">
    <property type="entry name" value="HTHMARR"/>
</dbReference>
<dbReference type="SUPFAM" id="SSF46785">
    <property type="entry name" value="Winged helix' DNA-binding domain"/>
    <property type="match status" value="1"/>
</dbReference>
<keyword evidence="3" id="KW-1185">Reference proteome</keyword>